<dbReference type="AlphaFoldDB" id="A0A3M2KVC7"/>
<evidence type="ECO:0000313" key="2">
    <source>
        <dbReference type="EMBL" id="RMI29592.1"/>
    </source>
</evidence>
<gene>
    <name evidence="2" type="ORF">EBN88_27345</name>
</gene>
<accession>A0A3M2KVC7</accession>
<evidence type="ECO:0000313" key="3">
    <source>
        <dbReference type="Proteomes" id="UP000278673"/>
    </source>
</evidence>
<dbReference type="Gene3D" id="1.10.287.1060">
    <property type="entry name" value="ESAT-6-like"/>
    <property type="match status" value="1"/>
</dbReference>
<name>A0A3M2KVC7_9ACTN</name>
<dbReference type="SUPFAM" id="SSF140453">
    <property type="entry name" value="EsxAB dimer-like"/>
    <property type="match status" value="1"/>
</dbReference>
<organism evidence="2 3">
    <name type="scientific">Streptomyces triticirhizae</name>
    <dbReference type="NCBI Taxonomy" id="2483353"/>
    <lineage>
        <taxon>Bacteria</taxon>
        <taxon>Bacillati</taxon>
        <taxon>Actinomycetota</taxon>
        <taxon>Actinomycetes</taxon>
        <taxon>Kitasatosporales</taxon>
        <taxon>Streptomycetaceae</taxon>
        <taxon>Streptomyces</taxon>
    </lineage>
</organism>
<dbReference type="RefSeq" id="WP_122399723.1">
    <property type="nucleotide sequence ID" value="NZ_RFFJ01000257.1"/>
</dbReference>
<keyword evidence="3" id="KW-1185">Reference proteome</keyword>
<dbReference type="NCBIfam" id="TIGR03930">
    <property type="entry name" value="WXG100_ESAT6"/>
    <property type="match status" value="1"/>
</dbReference>
<sequence length="100" mass="11092">MADGDIDVTYQDMHDAADYLLEAKDEILAKLQTLRTYIQDLVRDGYVTSASSVAFDQSYDEFNTGAREAVEALQGMADFLDGAADGYADLDRQLEEGLRE</sequence>
<dbReference type="InterPro" id="IPR010310">
    <property type="entry name" value="T7SS_ESAT-6-like"/>
</dbReference>
<comment type="caution">
    <text evidence="2">The sequence shown here is derived from an EMBL/GenBank/DDBJ whole genome shotgun (WGS) entry which is preliminary data.</text>
</comment>
<reference evidence="2 3" key="1">
    <citation type="submission" date="2018-10" db="EMBL/GenBank/DDBJ databases">
        <title>Isolation, diversity and antifungal activity of actinobacteria from wheat.</title>
        <authorList>
            <person name="Han C."/>
        </authorList>
    </citation>
    <scope>NUCLEOTIDE SEQUENCE [LARGE SCALE GENOMIC DNA]</scope>
    <source>
        <strain evidence="2 3">NEAU-YY642</strain>
    </source>
</reference>
<dbReference type="EMBL" id="RFFJ01000257">
    <property type="protein sequence ID" value="RMI29592.1"/>
    <property type="molecule type" value="Genomic_DNA"/>
</dbReference>
<dbReference type="InterPro" id="IPR036689">
    <property type="entry name" value="ESAT-6-like_sf"/>
</dbReference>
<dbReference type="Proteomes" id="UP000278673">
    <property type="component" value="Unassembled WGS sequence"/>
</dbReference>
<protein>
    <recommendedName>
        <fullName evidence="1">ESAT-6-like protein</fullName>
    </recommendedName>
</protein>
<evidence type="ECO:0000256" key="1">
    <source>
        <dbReference type="RuleBase" id="RU362001"/>
    </source>
</evidence>
<dbReference type="Pfam" id="PF06013">
    <property type="entry name" value="WXG100"/>
    <property type="match status" value="1"/>
</dbReference>
<comment type="similarity">
    <text evidence="1">Belongs to the WXG100 family.</text>
</comment>
<proteinExistence type="inferred from homology"/>